<sequence>MLLLNTPFRYSPLTSRILHVS</sequence>
<name>A0A0E9THM2_ANGAN</name>
<evidence type="ECO:0000313" key="1">
    <source>
        <dbReference type="EMBL" id="JAH52937.1"/>
    </source>
</evidence>
<accession>A0A0E9THM2</accession>
<reference evidence="1" key="2">
    <citation type="journal article" date="2015" name="Fish Shellfish Immunol.">
        <title>Early steps in the European eel (Anguilla anguilla)-Vibrio vulnificus interaction in the gills: Role of the RtxA13 toxin.</title>
        <authorList>
            <person name="Callol A."/>
            <person name="Pajuelo D."/>
            <person name="Ebbesson L."/>
            <person name="Teles M."/>
            <person name="MacKenzie S."/>
            <person name="Amaro C."/>
        </authorList>
    </citation>
    <scope>NUCLEOTIDE SEQUENCE</scope>
</reference>
<proteinExistence type="predicted"/>
<dbReference type="EMBL" id="GBXM01055640">
    <property type="protein sequence ID" value="JAH52937.1"/>
    <property type="molecule type" value="Transcribed_RNA"/>
</dbReference>
<organism evidence="1">
    <name type="scientific">Anguilla anguilla</name>
    <name type="common">European freshwater eel</name>
    <name type="synonym">Muraena anguilla</name>
    <dbReference type="NCBI Taxonomy" id="7936"/>
    <lineage>
        <taxon>Eukaryota</taxon>
        <taxon>Metazoa</taxon>
        <taxon>Chordata</taxon>
        <taxon>Craniata</taxon>
        <taxon>Vertebrata</taxon>
        <taxon>Euteleostomi</taxon>
        <taxon>Actinopterygii</taxon>
        <taxon>Neopterygii</taxon>
        <taxon>Teleostei</taxon>
        <taxon>Anguilliformes</taxon>
        <taxon>Anguillidae</taxon>
        <taxon>Anguilla</taxon>
    </lineage>
</organism>
<dbReference type="AlphaFoldDB" id="A0A0E9THM2"/>
<reference evidence="1" key="1">
    <citation type="submission" date="2014-11" db="EMBL/GenBank/DDBJ databases">
        <authorList>
            <person name="Amaro Gonzalez C."/>
        </authorList>
    </citation>
    <scope>NUCLEOTIDE SEQUENCE</scope>
</reference>
<protein>
    <submittedName>
        <fullName evidence="1">Uncharacterized protein</fullName>
    </submittedName>
</protein>